<keyword evidence="1" id="KW-1133">Transmembrane helix</keyword>
<organism evidence="2 3">
    <name type="scientific">Mucilaginibacter pocheonensis</name>
    <dbReference type="NCBI Taxonomy" id="398050"/>
    <lineage>
        <taxon>Bacteria</taxon>
        <taxon>Pseudomonadati</taxon>
        <taxon>Bacteroidota</taxon>
        <taxon>Sphingobacteriia</taxon>
        <taxon>Sphingobacteriales</taxon>
        <taxon>Sphingobacteriaceae</taxon>
        <taxon>Mucilaginibacter</taxon>
    </lineage>
</organism>
<name>A0ABU1TE09_9SPHI</name>
<evidence type="ECO:0000313" key="2">
    <source>
        <dbReference type="EMBL" id="MDR6943641.1"/>
    </source>
</evidence>
<gene>
    <name evidence="2" type="ORF">J2W55_003494</name>
</gene>
<accession>A0ABU1TE09</accession>
<proteinExistence type="predicted"/>
<keyword evidence="1" id="KW-0472">Membrane</keyword>
<evidence type="ECO:0000256" key="1">
    <source>
        <dbReference type="SAM" id="Phobius"/>
    </source>
</evidence>
<dbReference type="EMBL" id="JAVDUU010000003">
    <property type="protein sequence ID" value="MDR6943641.1"/>
    <property type="molecule type" value="Genomic_DNA"/>
</dbReference>
<feature type="transmembrane region" description="Helical" evidence="1">
    <location>
        <begin position="20"/>
        <end position="40"/>
    </location>
</feature>
<keyword evidence="3" id="KW-1185">Reference proteome</keyword>
<sequence>MAYNQLYYSMFTRWTSCDTAGTNVILLTFLLMCYVGKKLWIDVFLKTTKKSK</sequence>
<protein>
    <submittedName>
        <fullName evidence="2">Multisubunit Na+/H+ antiporter MnhF subunit</fullName>
    </submittedName>
</protein>
<comment type="caution">
    <text evidence="2">The sequence shown here is derived from an EMBL/GenBank/DDBJ whole genome shotgun (WGS) entry which is preliminary data.</text>
</comment>
<evidence type="ECO:0000313" key="3">
    <source>
        <dbReference type="Proteomes" id="UP001247620"/>
    </source>
</evidence>
<reference evidence="2 3" key="1">
    <citation type="submission" date="2023-07" db="EMBL/GenBank/DDBJ databases">
        <title>Sorghum-associated microbial communities from plants grown in Nebraska, USA.</title>
        <authorList>
            <person name="Schachtman D."/>
        </authorList>
    </citation>
    <scope>NUCLEOTIDE SEQUENCE [LARGE SCALE GENOMIC DNA]</scope>
    <source>
        <strain evidence="2 3">3262</strain>
    </source>
</reference>
<keyword evidence="1" id="KW-0812">Transmembrane</keyword>
<dbReference type="Proteomes" id="UP001247620">
    <property type="component" value="Unassembled WGS sequence"/>
</dbReference>